<keyword evidence="3" id="KW-0670">Pyruvate</keyword>
<organism evidence="3 4">
    <name type="scientific">Streptomyces odorifer</name>
    <dbReference type="NCBI Taxonomy" id="53450"/>
    <lineage>
        <taxon>Bacteria</taxon>
        <taxon>Bacillati</taxon>
        <taxon>Actinomycetota</taxon>
        <taxon>Actinomycetes</taxon>
        <taxon>Kitasatosporales</taxon>
        <taxon>Streptomycetaceae</taxon>
        <taxon>Streptomyces</taxon>
        <taxon>Streptomyces albidoflavus group</taxon>
    </lineage>
</organism>
<gene>
    <name evidence="3" type="ORF">G6W59_16000</name>
</gene>
<name>A0A7Y6CBA6_9ACTN</name>
<sequence length="268" mass="29650">MTQRDLSYDRYCDEVTVQTGLLRQALAGAADLQARVPTCPEWTLRDLAVHVGGAIRWMNEIVRTRASAEVPDEAVPQFAGPPVEDGPEALDAWLAEGAESAAEALREAGPGRKMWTWSWEQSSSFWARRLTQELLVHRADACIAAGVPFVADAELAADAVDEWLEIVAYVQRVQPADPAGELRGGGRTLHLHATDAAPGEPGEWLIELTDDGFAVRPEHTDEATVELRGPMTELMLAFYRRLPLNSDEIEVRGDRSFLEFWLERATFG</sequence>
<dbReference type="InterPro" id="IPR017517">
    <property type="entry name" value="Maleyloyr_isom"/>
</dbReference>
<keyword evidence="4" id="KW-1185">Reference proteome</keyword>
<feature type="domain" description="Mycothiol-dependent maleylpyruvate isomerase metal-binding" evidence="2">
    <location>
        <begin position="18"/>
        <end position="141"/>
    </location>
</feature>
<dbReference type="Proteomes" id="UP000540128">
    <property type="component" value="Unassembled WGS sequence"/>
</dbReference>
<reference evidence="3 4" key="1">
    <citation type="submission" date="2020-03" db="EMBL/GenBank/DDBJ databases">
        <title>Complete genome sequence of sixteen Streptomyces strains facilitates identification of candidate genes involved in plant growth-promotion in grain legumes and cereals.</title>
        <authorList>
            <person name="Gopalakrishnan S."/>
            <person name="Thakur V."/>
            <person name="Saxena R."/>
            <person name="Vadlamudi S."/>
            <person name="Purohit S."/>
            <person name="Kumar V."/>
            <person name="Rathore A."/>
            <person name="Chitikineni A."/>
            <person name="Varshney R.K."/>
        </authorList>
    </citation>
    <scope>NUCLEOTIDE SEQUENCE [LARGE SCALE GENOMIC DNA]</scope>
    <source>
        <strain evidence="3 4">KAI-180</strain>
    </source>
</reference>
<dbReference type="GO" id="GO:0005886">
    <property type="term" value="C:plasma membrane"/>
    <property type="evidence" value="ECO:0007669"/>
    <property type="project" value="TreeGrafter"/>
</dbReference>
<dbReference type="InterPro" id="IPR034660">
    <property type="entry name" value="DinB/YfiT-like"/>
</dbReference>
<dbReference type="Pfam" id="PF07398">
    <property type="entry name" value="MDMPI_C"/>
    <property type="match status" value="1"/>
</dbReference>
<dbReference type="InterPro" id="IPR010872">
    <property type="entry name" value="MDMPI_C-term_domain"/>
</dbReference>
<dbReference type="SUPFAM" id="SSF109854">
    <property type="entry name" value="DinB/YfiT-like putative metalloenzymes"/>
    <property type="match status" value="1"/>
</dbReference>
<dbReference type="EMBL" id="JAANNT010000012">
    <property type="protein sequence ID" value="NUV29797.1"/>
    <property type="molecule type" value="Genomic_DNA"/>
</dbReference>
<dbReference type="RefSeq" id="WP_030698113.1">
    <property type="nucleotide sequence ID" value="NZ_JAANNT010000012.1"/>
</dbReference>
<dbReference type="PANTHER" id="PTHR40758:SF1">
    <property type="entry name" value="CONSERVED PROTEIN"/>
    <property type="match status" value="1"/>
</dbReference>
<dbReference type="NCBIfam" id="TIGR03083">
    <property type="entry name" value="maleylpyruvate isomerase family mycothiol-dependent enzyme"/>
    <property type="match status" value="1"/>
</dbReference>
<dbReference type="InterPro" id="IPR024344">
    <property type="entry name" value="MDMPI_metal-binding"/>
</dbReference>
<keyword evidence="3" id="KW-0413">Isomerase</keyword>
<evidence type="ECO:0000313" key="4">
    <source>
        <dbReference type="Proteomes" id="UP000540128"/>
    </source>
</evidence>
<evidence type="ECO:0000259" key="2">
    <source>
        <dbReference type="Pfam" id="PF11716"/>
    </source>
</evidence>
<dbReference type="GO" id="GO:0046872">
    <property type="term" value="F:metal ion binding"/>
    <property type="evidence" value="ECO:0007669"/>
    <property type="project" value="InterPro"/>
</dbReference>
<evidence type="ECO:0000313" key="3">
    <source>
        <dbReference type="EMBL" id="NUV29797.1"/>
    </source>
</evidence>
<dbReference type="Pfam" id="PF11716">
    <property type="entry name" value="MDMPI_N"/>
    <property type="match status" value="1"/>
</dbReference>
<accession>A0A7Y6CBA6</accession>
<evidence type="ECO:0000259" key="1">
    <source>
        <dbReference type="Pfam" id="PF07398"/>
    </source>
</evidence>
<proteinExistence type="predicted"/>
<dbReference type="AlphaFoldDB" id="A0A7Y6CBA6"/>
<feature type="domain" description="MDMPI C-terminal" evidence="1">
    <location>
        <begin position="154"/>
        <end position="256"/>
    </location>
</feature>
<dbReference type="GO" id="GO:0016853">
    <property type="term" value="F:isomerase activity"/>
    <property type="evidence" value="ECO:0007669"/>
    <property type="project" value="UniProtKB-KW"/>
</dbReference>
<protein>
    <submittedName>
        <fullName evidence="3">Maleylpyruvate isomerase family mycothiol-dependent enzyme</fullName>
    </submittedName>
</protein>
<dbReference type="PANTHER" id="PTHR40758">
    <property type="entry name" value="CONSERVED PROTEIN"/>
    <property type="match status" value="1"/>
</dbReference>
<comment type="caution">
    <text evidence="3">The sequence shown here is derived from an EMBL/GenBank/DDBJ whole genome shotgun (WGS) entry which is preliminary data.</text>
</comment>